<reference evidence="2 3" key="1">
    <citation type="submission" date="2015-09" db="EMBL/GenBank/DDBJ databases">
        <title>A metagenomics-based metabolic model of nitrate-dependent anaerobic oxidation of methane by Methanoperedens-like archaea.</title>
        <authorList>
            <person name="Arshad A."/>
            <person name="Speth D.R."/>
            <person name="De Graaf R.M."/>
            <person name="Op Den Camp H.J."/>
            <person name="Jetten M.S."/>
            <person name="Welte C.U."/>
        </authorList>
    </citation>
    <scope>NUCLEOTIDE SEQUENCE [LARGE SCALE GENOMIC DNA]</scope>
</reference>
<evidence type="ECO:0000313" key="2">
    <source>
        <dbReference type="EMBL" id="KPQ44928.1"/>
    </source>
</evidence>
<dbReference type="EMBL" id="LKCM01000040">
    <property type="protein sequence ID" value="KPQ44928.1"/>
    <property type="molecule type" value="Genomic_DNA"/>
</dbReference>
<protein>
    <submittedName>
        <fullName evidence="2">Uncharacterized protein</fullName>
    </submittedName>
</protein>
<feature type="transmembrane region" description="Helical" evidence="1">
    <location>
        <begin position="292"/>
        <end position="312"/>
    </location>
</feature>
<accession>A0A0P8CMX3</accession>
<evidence type="ECO:0000256" key="1">
    <source>
        <dbReference type="SAM" id="Phobius"/>
    </source>
</evidence>
<dbReference type="AlphaFoldDB" id="A0A0P8CMX3"/>
<keyword evidence="1" id="KW-0812">Transmembrane</keyword>
<organism evidence="2 3">
    <name type="scientific">Candidatus Methanoperedens nitratireducens</name>
    <dbReference type="NCBI Taxonomy" id="1392998"/>
    <lineage>
        <taxon>Archaea</taxon>
        <taxon>Methanobacteriati</taxon>
        <taxon>Methanobacteriota</taxon>
        <taxon>Stenosarchaea group</taxon>
        <taxon>Methanomicrobia</taxon>
        <taxon>Methanosarcinales</taxon>
        <taxon>ANME-2 cluster</taxon>
        <taxon>Candidatus Methanoperedentaceae</taxon>
        <taxon>Candidatus Methanoperedens</taxon>
    </lineage>
</organism>
<dbReference type="Proteomes" id="UP000050360">
    <property type="component" value="Unassembled WGS sequence"/>
</dbReference>
<keyword evidence="1" id="KW-0472">Membrane</keyword>
<keyword evidence="1" id="KW-1133">Transmembrane helix</keyword>
<proteinExistence type="predicted"/>
<comment type="caution">
    <text evidence="2">The sequence shown here is derived from an EMBL/GenBank/DDBJ whole genome shotgun (WGS) entry which is preliminary data.</text>
</comment>
<sequence>MMSEDMGKINSGKQSNRVRKQWSFMVKYIMMILAISVIIMSVANASEGSVEKVKFSTEDNSTSIFSKVYVDGFGVNSNGFKLILRTYERRMETSYQPFLADIEYILIEDGKQVYSKKVEQISLSSGVEGVIVLEHHGNVALEDGKNYDGLAKVYLYREGVPEYYLTARSNFIASNDAEITEVYGDSIGASATIKSKSMVPLDAKIVFSLKKGSTIVETREIDAPPIMSNDKEKTVNILWTNNLDEGTYMVSVILSARDLTVNYDKIFNVDNKAVPRALETINQSGSSGSSDYSVPGFTIILPILAIAALVLINNRRN</sequence>
<evidence type="ECO:0000313" key="3">
    <source>
        <dbReference type="Proteomes" id="UP000050360"/>
    </source>
</evidence>
<name>A0A0P8CMX3_9EURY</name>
<gene>
    <name evidence="2" type="ORF">MPEBLZ_00466</name>
</gene>